<dbReference type="Proteomes" id="UP000054598">
    <property type="component" value="Unassembled WGS sequence"/>
</dbReference>
<feature type="domain" description="Insertion element IS402-like" evidence="1">
    <location>
        <begin position="7"/>
        <end position="79"/>
    </location>
</feature>
<dbReference type="PANTHER" id="PTHR46637:SF1">
    <property type="entry name" value="BLL5188 PROTEIN"/>
    <property type="match status" value="1"/>
</dbReference>
<dbReference type="EMBL" id="LGHE01000315">
    <property type="protein sequence ID" value="KUK98618.1"/>
    <property type="molecule type" value="Genomic_DNA"/>
</dbReference>
<comment type="caution">
    <text evidence="2">The sequence shown here is derived from an EMBL/GenBank/DDBJ whole genome shotgun (WGS) entry which is preliminary data.</text>
</comment>
<organism evidence="2 3">
    <name type="scientific">Methanoculleus marisnigri</name>
    <dbReference type="NCBI Taxonomy" id="2198"/>
    <lineage>
        <taxon>Archaea</taxon>
        <taxon>Methanobacteriati</taxon>
        <taxon>Methanobacteriota</taxon>
        <taxon>Stenosarchaea group</taxon>
        <taxon>Methanomicrobia</taxon>
        <taxon>Methanomicrobiales</taxon>
        <taxon>Methanomicrobiaceae</taxon>
        <taxon>Methanoculleus</taxon>
    </lineage>
</organism>
<dbReference type="AlphaFoldDB" id="A0A101INQ3"/>
<dbReference type="InterPro" id="IPR025161">
    <property type="entry name" value="IS402-like_dom"/>
</dbReference>
<protein>
    <recommendedName>
        <fullName evidence="1">Insertion element IS402-like domain-containing protein</fullName>
    </recommendedName>
</protein>
<dbReference type="InterPro" id="IPR052909">
    <property type="entry name" value="Transposase_6_like"/>
</dbReference>
<name>A0A101INQ3_9EURY</name>
<evidence type="ECO:0000313" key="3">
    <source>
        <dbReference type="Proteomes" id="UP000054598"/>
    </source>
</evidence>
<dbReference type="Pfam" id="PF13340">
    <property type="entry name" value="DUF4096"/>
    <property type="match status" value="1"/>
</dbReference>
<reference evidence="3" key="1">
    <citation type="journal article" date="2015" name="MBio">
        <title>Genome-Resolved Metagenomic Analysis Reveals Roles for Candidate Phyla and Other Microbial Community Members in Biogeochemical Transformations in Oil Reservoirs.</title>
        <authorList>
            <person name="Hu P."/>
            <person name="Tom L."/>
            <person name="Singh A."/>
            <person name="Thomas B.C."/>
            <person name="Baker B.J."/>
            <person name="Piceno Y.M."/>
            <person name="Andersen G.L."/>
            <person name="Banfield J.F."/>
        </authorList>
    </citation>
    <scope>NUCLEOTIDE SEQUENCE [LARGE SCALE GENOMIC DNA]</scope>
</reference>
<gene>
    <name evidence="2" type="ORF">XE10_2005</name>
</gene>
<dbReference type="PANTHER" id="PTHR46637">
    <property type="entry name" value="TIS1421-TRANSPOSASE PROTEIN A"/>
    <property type="match status" value="1"/>
</dbReference>
<sequence length="107" mass="12282">MAFREIDNDLWEIVQKHLPPRKPHIGRPRRDPRDLFNGVLYVLSTGCTWSEVPAKYGTKSTVHRYHLELCERGAYQAIFLDLLRAGYEFKKGEAGRCAIGNLQAPVQ</sequence>
<evidence type="ECO:0000259" key="1">
    <source>
        <dbReference type="Pfam" id="PF13340"/>
    </source>
</evidence>
<dbReference type="PATRIC" id="fig|2198.3.peg.105"/>
<evidence type="ECO:0000313" key="2">
    <source>
        <dbReference type="EMBL" id="KUK98618.1"/>
    </source>
</evidence>
<proteinExistence type="predicted"/>
<accession>A0A101INQ3</accession>